<protein>
    <submittedName>
        <fullName evidence="2">Uncharacterized protein</fullName>
    </submittedName>
</protein>
<evidence type="ECO:0000313" key="2">
    <source>
        <dbReference type="EMBL" id="QHU20327.1"/>
    </source>
</evidence>
<evidence type="ECO:0000256" key="1">
    <source>
        <dbReference type="SAM" id="MobiDB-lite"/>
    </source>
</evidence>
<reference evidence="2" key="1">
    <citation type="journal article" date="2020" name="Nature">
        <title>Giant virus diversity and host interactions through global metagenomics.</title>
        <authorList>
            <person name="Schulz F."/>
            <person name="Roux S."/>
            <person name="Paez-Espino D."/>
            <person name="Jungbluth S."/>
            <person name="Walsh D.A."/>
            <person name="Denef V.J."/>
            <person name="McMahon K.D."/>
            <person name="Konstantinidis K.T."/>
            <person name="Eloe-Fadrosh E.A."/>
            <person name="Kyrpides N.C."/>
            <person name="Woyke T."/>
        </authorList>
    </citation>
    <scope>NUCLEOTIDE SEQUENCE</scope>
    <source>
        <strain evidence="2">GVMAG-S-3300013093-109</strain>
    </source>
</reference>
<proteinExistence type="predicted"/>
<organism evidence="2">
    <name type="scientific">viral metagenome</name>
    <dbReference type="NCBI Taxonomy" id="1070528"/>
    <lineage>
        <taxon>unclassified sequences</taxon>
        <taxon>metagenomes</taxon>
        <taxon>organismal metagenomes</taxon>
    </lineage>
</organism>
<sequence length="303" mass="34504">MKVLLLIILAIILLIFLYLYPVTEGFLDPEFEKKYDTFLAFYNPFLANWEKAIMTSMSMQITQAPLTSPSQIGSATGNAPTFPRIQMNQYIEALSKKLNQPLPPLTDPLPEKVDEAMIPKLVKEVPQEPAPYENALKWMNEQLEASHQNLDGALQGKSTEGFADNCQDFKCQDYAQCMSDPDVIDQISDAQENQKANKLKKQQKQITLNVDKFNKNESLQQAITQNKGLVQQSEAIKNQAQSGELLNKMKLPEDPMPPYQIPKGGNRLREMKESDPDKYKEYEKNHSSLFGIKQWMEQINGNL</sequence>
<dbReference type="AlphaFoldDB" id="A0A6C0KUF4"/>
<feature type="region of interest" description="Disordered" evidence="1">
    <location>
        <begin position="249"/>
        <end position="276"/>
    </location>
</feature>
<feature type="compositionally biased region" description="Basic and acidic residues" evidence="1">
    <location>
        <begin position="267"/>
        <end position="276"/>
    </location>
</feature>
<accession>A0A6C0KUF4</accession>
<name>A0A6C0KUF4_9ZZZZ</name>
<dbReference type="EMBL" id="MN740968">
    <property type="protein sequence ID" value="QHU20327.1"/>
    <property type="molecule type" value="Genomic_DNA"/>
</dbReference>